<keyword evidence="3" id="KW-1185">Reference proteome</keyword>
<dbReference type="Proteomes" id="UP001597083">
    <property type="component" value="Unassembled WGS sequence"/>
</dbReference>
<organism evidence="2 3">
    <name type="scientific">Actinomadura adrarensis</name>
    <dbReference type="NCBI Taxonomy" id="1819600"/>
    <lineage>
        <taxon>Bacteria</taxon>
        <taxon>Bacillati</taxon>
        <taxon>Actinomycetota</taxon>
        <taxon>Actinomycetes</taxon>
        <taxon>Streptosporangiales</taxon>
        <taxon>Thermomonosporaceae</taxon>
        <taxon>Actinomadura</taxon>
    </lineage>
</organism>
<evidence type="ECO:0000256" key="1">
    <source>
        <dbReference type="SAM" id="MobiDB-lite"/>
    </source>
</evidence>
<proteinExistence type="predicted"/>
<accession>A0ABW3CAQ7</accession>
<name>A0ABW3CAQ7_9ACTN</name>
<feature type="region of interest" description="Disordered" evidence="1">
    <location>
        <begin position="68"/>
        <end position="95"/>
    </location>
</feature>
<protein>
    <submittedName>
        <fullName evidence="2">Uncharacterized protein</fullName>
    </submittedName>
</protein>
<gene>
    <name evidence="2" type="ORF">ACFQ07_04885</name>
</gene>
<sequence>MREETFPYDPDVLDRFPGARAYERGQADTTYLAERAGVPYLLIVPDVTPHPVTVLEFEDEHERATYLTSRNLTSAPAPAPPPSPAPASRNTPAVS</sequence>
<comment type="caution">
    <text evidence="2">The sequence shown here is derived from an EMBL/GenBank/DDBJ whole genome shotgun (WGS) entry which is preliminary data.</text>
</comment>
<dbReference type="EMBL" id="JBHTIR010000565">
    <property type="protein sequence ID" value="MFD0851540.1"/>
    <property type="molecule type" value="Genomic_DNA"/>
</dbReference>
<reference evidence="3" key="1">
    <citation type="journal article" date="2019" name="Int. J. Syst. Evol. Microbiol.">
        <title>The Global Catalogue of Microorganisms (GCM) 10K type strain sequencing project: providing services to taxonomists for standard genome sequencing and annotation.</title>
        <authorList>
            <consortium name="The Broad Institute Genomics Platform"/>
            <consortium name="The Broad Institute Genome Sequencing Center for Infectious Disease"/>
            <person name="Wu L."/>
            <person name="Ma J."/>
        </authorList>
    </citation>
    <scope>NUCLEOTIDE SEQUENCE [LARGE SCALE GENOMIC DNA]</scope>
    <source>
        <strain evidence="3">JCM 31696</strain>
    </source>
</reference>
<evidence type="ECO:0000313" key="2">
    <source>
        <dbReference type="EMBL" id="MFD0851540.1"/>
    </source>
</evidence>
<evidence type="ECO:0000313" key="3">
    <source>
        <dbReference type="Proteomes" id="UP001597083"/>
    </source>
</evidence>